<dbReference type="AlphaFoldDB" id="A0A482IRZ0"/>
<dbReference type="InterPro" id="IPR016161">
    <property type="entry name" value="Ald_DH/histidinol_DH"/>
</dbReference>
<dbReference type="InterPro" id="IPR008670">
    <property type="entry name" value="CoA_reduct_LuxC"/>
</dbReference>
<dbReference type="RefSeq" id="WP_017511312.1">
    <property type="nucleotide sequence ID" value="NZ_CP037901.1"/>
</dbReference>
<accession>A0A482IRZ0</accession>
<dbReference type="GO" id="GO:0008218">
    <property type="term" value="P:bioluminescence"/>
    <property type="evidence" value="ECO:0007669"/>
    <property type="project" value="InterPro"/>
</dbReference>
<dbReference type="GO" id="GO:0003995">
    <property type="term" value="F:acyl-CoA dehydrogenase activity"/>
    <property type="evidence" value="ECO:0007669"/>
    <property type="project" value="InterPro"/>
</dbReference>
<gene>
    <name evidence="2" type="ORF">DDF84_018665</name>
</gene>
<organism evidence="2 3">
    <name type="scientific">Cupriavidus metallidurans</name>
    <dbReference type="NCBI Taxonomy" id="119219"/>
    <lineage>
        <taxon>Bacteria</taxon>
        <taxon>Pseudomonadati</taxon>
        <taxon>Pseudomonadota</taxon>
        <taxon>Betaproteobacteria</taxon>
        <taxon>Burkholderiales</taxon>
        <taxon>Burkholderiaceae</taxon>
        <taxon>Cupriavidus</taxon>
    </lineage>
</organism>
<evidence type="ECO:0000313" key="3">
    <source>
        <dbReference type="Proteomes" id="UP000253772"/>
    </source>
</evidence>
<sequence length="485" mass="52973">MSTPYGVPLIIRGKIIEGDELTFGGRRGGVSFTAPDVSKYASELALRAPSMMSDLYTLSLDQIVEYLVELGQRLVFSDNKHLQQAFELSCATSGLSESILRFHYSRAPRLFERQELHNIVARSVGADYLEGWVEQPGSLIPGVTARTRAFGARCVHVIAGNAPVVAVLTVIRNALTRSDAIIKAPSNDPLTSMAIARTMIDMAPDHPLTRHLSVAYWKGGDEQVEQRIYDPRKVEKLIAWGGFDSVKHITRYLQPGLDLITLDPKLSGTIIGREAFDDEATLVSVARRLALDVGAQNQEACVSARVVYVQSGTDAAGLARCEQLARLAFEALQELPATLSTPHKAFDPALKEEIDGVKLVEEDYTVFGGRSNEGAMIVSRDGTPVSFSQLLGCRVGNLVPVDDIDMAIRSVNAYTQTIGIFPESLKVAMRDKLAFQGAQRLVSLGAAATLQHNLDRQDAIEPIRRMVKWVTEETGEARLIESLAG</sequence>
<evidence type="ECO:0000313" key="2">
    <source>
        <dbReference type="EMBL" id="QBP11835.1"/>
    </source>
</evidence>
<dbReference type="Proteomes" id="UP000253772">
    <property type="component" value="Chromosome c2"/>
</dbReference>
<dbReference type="OrthoDB" id="580775at2"/>
<name>A0A482IRZ0_9BURK</name>
<dbReference type="Pfam" id="PF05893">
    <property type="entry name" value="LuxC"/>
    <property type="match status" value="1"/>
</dbReference>
<proteinExistence type="predicted"/>
<keyword evidence="1" id="KW-0521">NADP</keyword>
<dbReference type="SUPFAM" id="SSF53720">
    <property type="entry name" value="ALDH-like"/>
    <property type="match status" value="1"/>
</dbReference>
<protein>
    <submittedName>
        <fullName evidence="2">Long-chain-fatty-acyl-CoA reductase</fullName>
    </submittedName>
</protein>
<dbReference type="CDD" id="cd07080">
    <property type="entry name" value="ALDH_Acyl-CoA-Red_LuxC"/>
    <property type="match status" value="1"/>
</dbReference>
<reference evidence="2 3" key="1">
    <citation type="submission" date="2019-03" db="EMBL/GenBank/DDBJ databases">
        <title>Comparative insights into the high quality Complete genome sequence of highly metal resistant Cupriavidus metallidurans strain BS1 isolated from a gold-copper mine.</title>
        <authorList>
            <person name="Mazhar H.S."/>
            <person name="Rensing C."/>
        </authorList>
    </citation>
    <scope>NUCLEOTIDE SEQUENCE [LARGE SCALE GENOMIC DNA]</scope>
    <source>
        <strain evidence="2 3">BS1</strain>
    </source>
</reference>
<dbReference type="EMBL" id="CP037901">
    <property type="protein sequence ID" value="QBP11835.1"/>
    <property type="molecule type" value="Genomic_DNA"/>
</dbReference>
<evidence type="ECO:0000256" key="1">
    <source>
        <dbReference type="ARBA" id="ARBA00022857"/>
    </source>
</evidence>